<evidence type="ECO:0000256" key="1">
    <source>
        <dbReference type="SAM" id="MobiDB-lite"/>
    </source>
</evidence>
<accession>A0A0A9E9B5</accession>
<feature type="region of interest" description="Disordered" evidence="1">
    <location>
        <begin position="47"/>
        <end position="130"/>
    </location>
</feature>
<feature type="region of interest" description="Disordered" evidence="1">
    <location>
        <begin position="1"/>
        <end position="25"/>
    </location>
</feature>
<feature type="compositionally biased region" description="Low complexity" evidence="1">
    <location>
        <begin position="58"/>
        <end position="69"/>
    </location>
</feature>
<evidence type="ECO:0000313" key="2">
    <source>
        <dbReference type="EMBL" id="JAD94525.1"/>
    </source>
</evidence>
<feature type="region of interest" description="Disordered" evidence="1">
    <location>
        <begin position="142"/>
        <end position="205"/>
    </location>
</feature>
<reference evidence="2" key="1">
    <citation type="submission" date="2014-09" db="EMBL/GenBank/DDBJ databases">
        <authorList>
            <person name="Magalhaes I.L.F."/>
            <person name="Oliveira U."/>
            <person name="Santos F.R."/>
            <person name="Vidigal T.H.D.A."/>
            <person name="Brescovit A.D."/>
            <person name="Santos A.J."/>
        </authorList>
    </citation>
    <scope>NUCLEOTIDE SEQUENCE</scope>
    <source>
        <tissue evidence="2">Shoot tissue taken approximately 20 cm above the soil surface</tissue>
    </source>
</reference>
<feature type="compositionally biased region" description="Low complexity" evidence="1">
    <location>
        <begin position="151"/>
        <end position="205"/>
    </location>
</feature>
<dbReference type="AlphaFoldDB" id="A0A0A9E9B5"/>
<organism evidence="2">
    <name type="scientific">Arundo donax</name>
    <name type="common">Giant reed</name>
    <name type="synonym">Donax arundinaceus</name>
    <dbReference type="NCBI Taxonomy" id="35708"/>
    <lineage>
        <taxon>Eukaryota</taxon>
        <taxon>Viridiplantae</taxon>
        <taxon>Streptophyta</taxon>
        <taxon>Embryophyta</taxon>
        <taxon>Tracheophyta</taxon>
        <taxon>Spermatophyta</taxon>
        <taxon>Magnoliopsida</taxon>
        <taxon>Liliopsida</taxon>
        <taxon>Poales</taxon>
        <taxon>Poaceae</taxon>
        <taxon>PACMAD clade</taxon>
        <taxon>Arundinoideae</taxon>
        <taxon>Arundineae</taxon>
        <taxon>Arundo</taxon>
    </lineage>
</organism>
<reference evidence="2" key="2">
    <citation type="journal article" date="2015" name="Data Brief">
        <title>Shoot transcriptome of the giant reed, Arundo donax.</title>
        <authorList>
            <person name="Barrero R.A."/>
            <person name="Guerrero F.D."/>
            <person name="Moolhuijzen P."/>
            <person name="Goolsby J.A."/>
            <person name="Tidwell J."/>
            <person name="Bellgard S.E."/>
            <person name="Bellgard M.I."/>
        </authorList>
    </citation>
    <scope>NUCLEOTIDE SEQUENCE</scope>
    <source>
        <tissue evidence="2">Shoot tissue taken approximately 20 cm above the soil surface</tissue>
    </source>
</reference>
<feature type="compositionally biased region" description="Basic residues" evidence="1">
    <location>
        <begin position="102"/>
        <end position="119"/>
    </location>
</feature>
<name>A0A0A9E9B5_ARUDO</name>
<feature type="compositionally biased region" description="Low complexity" evidence="1">
    <location>
        <begin position="77"/>
        <end position="87"/>
    </location>
</feature>
<sequence>MRKPRSRQAQRKEDGSLSPSLQGACWGWGWPSTGRRATCWCTYSSSTTWRASTRRRSPTSSAARSTWCPSPAPSYPTPTSAASLSSSPAPPSTSWPSCCSRSPRRCRPSGHRTARHRPPRASTVPPGSSPCCTPRCACSPSAPAGHGSMWPPWARTSSAARATRTPFSTGTSSSSTRPSSSATPPSSISRTASPGSSVSASASPRPWRAWSCCSSVRGTTGCPQRRAAHTRSWRALSWPPCAKLGSMSARWGECITMLEMVPSPSQTAMVLQAKD</sequence>
<dbReference type="EMBL" id="GBRH01203370">
    <property type="protein sequence ID" value="JAD94525.1"/>
    <property type="molecule type" value="Transcribed_RNA"/>
</dbReference>
<protein>
    <submittedName>
        <fullName evidence="2">Uncharacterized protein</fullName>
    </submittedName>
</protein>
<proteinExistence type="predicted"/>